<organism evidence="1 2">
    <name type="scientific">Planktothrix pseudagardhii</name>
    <dbReference type="NCBI Taxonomy" id="132604"/>
    <lineage>
        <taxon>Bacteria</taxon>
        <taxon>Bacillati</taxon>
        <taxon>Cyanobacteriota</taxon>
        <taxon>Cyanophyceae</taxon>
        <taxon>Oscillatoriophycideae</taxon>
        <taxon>Oscillatoriales</taxon>
        <taxon>Microcoleaceae</taxon>
        <taxon>Planktothrix</taxon>
    </lineage>
</organism>
<sequence length="55" mass="6077">MLSIWDILAGNFGSLKNPFAVGANVTDICIQTKQRKSAVICFENLNFNIEGAHHE</sequence>
<protein>
    <submittedName>
        <fullName evidence="1">Uncharacterized protein</fullName>
    </submittedName>
</protein>
<evidence type="ECO:0000313" key="1">
    <source>
        <dbReference type="EMBL" id="CAD5928707.1"/>
    </source>
</evidence>
<accession>A0A9W4G2W1</accession>
<dbReference type="Proteomes" id="UP001153719">
    <property type="component" value="Chromosome"/>
</dbReference>
<name>A0A9W4G2W1_9CYAN</name>
<dbReference type="RefSeq" id="WP_254173260.1">
    <property type="nucleotide sequence ID" value="NZ_LR882967.1"/>
</dbReference>
<reference evidence="1" key="1">
    <citation type="submission" date="2020-09" db="EMBL/GenBank/DDBJ databases">
        <authorList>
            <person name="Blom J."/>
        </authorList>
    </citation>
    <scope>NUCLEOTIDE SEQUENCE</scope>
    <source>
        <strain evidence="1">No.713</strain>
    </source>
</reference>
<dbReference type="KEGG" id="ppsu:NO713_01145"/>
<gene>
    <name evidence="1" type="ORF">NO713_01145</name>
</gene>
<dbReference type="AlphaFoldDB" id="A0A9W4G2W1"/>
<keyword evidence="2" id="KW-1185">Reference proteome</keyword>
<dbReference type="EMBL" id="LR882967">
    <property type="protein sequence ID" value="CAD5928707.1"/>
    <property type="molecule type" value="Genomic_DNA"/>
</dbReference>
<evidence type="ECO:0000313" key="2">
    <source>
        <dbReference type="Proteomes" id="UP001153719"/>
    </source>
</evidence>
<proteinExistence type="predicted"/>